<name>A0A430FT13_9BIFI</name>
<dbReference type="GO" id="GO:0015031">
    <property type="term" value="P:protein transport"/>
    <property type="evidence" value="ECO:0007669"/>
    <property type="project" value="UniProtKB-KW"/>
</dbReference>
<dbReference type="AlphaFoldDB" id="A0A430FT13"/>
<dbReference type="GO" id="GO:0005886">
    <property type="term" value="C:plasma membrane"/>
    <property type="evidence" value="ECO:0007669"/>
    <property type="project" value="UniProtKB-SubCell"/>
</dbReference>
<keyword evidence="8" id="KW-0811">Translocation</keyword>
<evidence type="ECO:0000256" key="1">
    <source>
        <dbReference type="ARBA" id="ARBA00004162"/>
    </source>
</evidence>
<dbReference type="SMART" id="SM01323">
    <property type="entry name" value="YajC"/>
    <property type="match status" value="1"/>
</dbReference>
<proteinExistence type="inferred from homology"/>
<comment type="subcellular location">
    <subcellularLocation>
        <location evidence="1">Cell membrane</location>
        <topology evidence="1">Single-pass membrane protein</topology>
    </subcellularLocation>
</comment>
<sequence>MQYSILIILLLFMIIFMVVQGRKAKQQQQERQNFINELEPGTEIITIGGVIGKVVSSDPEYDEVVIDSEGSLLRFTTKAISRQYVRPAYVRDDEVDENGNPLPQNEESEEAEPAEAAAEQQPAEIEQKSEPTEVIETSTEGLPYGAREIEVEQNTETAEDSAEKPATSNN</sequence>
<evidence type="ECO:0000256" key="3">
    <source>
        <dbReference type="ARBA" id="ARBA00022448"/>
    </source>
</evidence>
<dbReference type="PANTHER" id="PTHR33909:SF1">
    <property type="entry name" value="SEC TRANSLOCON ACCESSORY COMPLEX SUBUNIT YAJC"/>
    <property type="match status" value="1"/>
</dbReference>
<keyword evidence="9" id="KW-0472">Membrane</keyword>
<keyword evidence="3" id="KW-0813">Transport</keyword>
<evidence type="ECO:0000256" key="2">
    <source>
        <dbReference type="ARBA" id="ARBA00006742"/>
    </source>
</evidence>
<evidence type="ECO:0000256" key="7">
    <source>
        <dbReference type="ARBA" id="ARBA00022989"/>
    </source>
</evidence>
<evidence type="ECO:0000256" key="9">
    <source>
        <dbReference type="ARBA" id="ARBA00023136"/>
    </source>
</evidence>
<comment type="caution">
    <text evidence="11">The sequence shown here is derived from an EMBL/GenBank/DDBJ whole genome shotgun (WGS) entry which is preliminary data.</text>
</comment>
<keyword evidence="4" id="KW-1003">Cell membrane</keyword>
<protein>
    <submittedName>
        <fullName evidence="11">Preprotein translocase subunit YajC</fullName>
    </submittedName>
</protein>
<feature type="compositionally biased region" description="Acidic residues" evidence="10">
    <location>
        <begin position="151"/>
        <end position="160"/>
    </location>
</feature>
<evidence type="ECO:0000256" key="5">
    <source>
        <dbReference type="ARBA" id="ARBA00022692"/>
    </source>
</evidence>
<feature type="compositionally biased region" description="Low complexity" evidence="10">
    <location>
        <begin position="114"/>
        <end position="124"/>
    </location>
</feature>
<keyword evidence="12" id="KW-1185">Reference proteome</keyword>
<comment type="similarity">
    <text evidence="2">Belongs to the YajC family.</text>
</comment>
<organism evidence="11 12">
    <name type="scientific">Bifidobacterium dolichotidis</name>
    <dbReference type="NCBI Taxonomy" id="2306976"/>
    <lineage>
        <taxon>Bacteria</taxon>
        <taxon>Bacillati</taxon>
        <taxon>Actinomycetota</taxon>
        <taxon>Actinomycetes</taxon>
        <taxon>Bifidobacteriales</taxon>
        <taxon>Bifidobacteriaceae</taxon>
        <taxon>Bifidobacterium</taxon>
    </lineage>
</organism>
<dbReference type="OrthoDB" id="3240462at2"/>
<accession>A0A430FT13</accession>
<dbReference type="EMBL" id="QXGM01000001">
    <property type="protein sequence ID" value="RSX56044.1"/>
    <property type="molecule type" value="Genomic_DNA"/>
</dbReference>
<evidence type="ECO:0000256" key="4">
    <source>
        <dbReference type="ARBA" id="ARBA00022475"/>
    </source>
</evidence>
<keyword evidence="7" id="KW-1133">Transmembrane helix</keyword>
<evidence type="ECO:0000256" key="10">
    <source>
        <dbReference type="SAM" id="MobiDB-lite"/>
    </source>
</evidence>
<feature type="region of interest" description="Disordered" evidence="10">
    <location>
        <begin position="86"/>
        <end position="170"/>
    </location>
</feature>
<dbReference type="Pfam" id="PF02699">
    <property type="entry name" value="YajC"/>
    <property type="match status" value="1"/>
</dbReference>
<evidence type="ECO:0000313" key="12">
    <source>
        <dbReference type="Proteomes" id="UP000287609"/>
    </source>
</evidence>
<evidence type="ECO:0000313" key="11">
    <source>
        <dbReference type="EMBL" id="RSX56044.1"/>
    </source>
</evidence>
<dbReference type="RefSeq" id="WP_125963197.1">
    <property type="nucleotide sequence ID" value="NZ_QXGM01000001.1"/>
</dbReference>
<evidence type="ECO:0000256" key="6">
    <source>
        <dbReference type="ARBA" id="ARBA00022927"/>
    </source>
</evidence>
<evidence type="ECO:0000256" key="8">
    <source>
        <dbReference type="ARBA" id="ARBA00023010"/>
    </source>
</evidence>
<dbReference type="Proteomes" id="UP000287609">
    <property type="component" value="Unassembled WGS sequence"/>
</dbReference>
<keyword evidence="6" id="KW-0653">Protein transport</keyword>
<gene>
    <name evidence="11" type="ORF">D2E26_0607</name>
</gene>
<dbReference type="PANTHER" id="PTHR33909">
    <property type="entry name" value="SEC TRANSLOCON ACCESSORY COMPLEX SUBUNIT YAJC"/>
    <property type="match status" value="1"/>
</dbReference>
<dbReference type="InterPro" id="IPR003849">
    <property type="entry name" value="Preprotein_translocase_YajC"/>
</dbReference>
<keyword evidence="5" id="KW-0812">Transmembrane</keyword>
<reference evidence="11 12" key="1">
    <citation type="submission" date="2018-09" db="EMBL/GenBank/DDBJ databases">
        <title>Characterization of the phylogenetic diversity of five novel species belonging to the genus Bifidobacterium.</title>
        <authorList>
            <person name="Lugli G.A."/>
            <person name="Duranti S."/>
            <person name="Milani C."/>
        </authorList>
    </citation>
    <scope>NUCLEOTIDE SEQUENCE [LARGE SCALE GENOMIC DNA]</scope>
    <source>
        <strain evidence="11 12">2036B</strain>
    </source>
</reference>